<evidence type="ECO:0000313" key="3">
    <source>
        <dbReference type="Proteomes" id="UP000011566"/>
    </source>
</evidence>
<dbReference type="Proteomes" id="UP000011566">
    <property type="component" value="Unassembled WGS sequence"/>
</dbReference>
<sequence length="101" mass="11052">MRSSRRRGIVSVEGGTDPSSDSRPERPLGSGSGPDHDRKQARTPQSSPNPFEASLAGGWREKPDAWVRNRVAYAVRVGTNCARWTATESARIPPRPVTEEP</sequence>
<keyword evidence="3" id="KW-1185">Reference proteome</keyword>
<organism evidence="2 3">
    <name type="scientific">Halococcus hamelinensis 100A6</name>
    <dbReference type="NCBI Taxonomy" id="1132509"/>
    <lineage>
        <taxon>Archaea</taxon>
        <taxon>Methanobacteriati</taxon>
        <taxon>Methanobacteriota</taxon>
        <taxon>Stenosarchaea group</taxon>
        <taxon>Halobacteria</taxon>
        <taxon>Halobacteriales</taxon>
        <taxon>Halococcaceae</taxon>
        <taxon>Halococcus</taxon>
    </lineage>
</organism>
<evidence type="ECO:0000313" key="2">
    <source>
        <dbReference type="EMBL" id="EMA38848.1"/>
    </source>
</evidence>
<comment type="caution">
    <text evidence="2">The sequence shown here is derived from an EMBL/GenBank/DDBJ whole genome shotgun (WGS) entry which is preliminary data.</text>
</comment>
<reference evidence="2 3" key="1">
    <citation type="journal article" date="2014" name="PLoS Genet.">
        <title>Phylogenetically driven sequencing of extremely halophilic archaea reveals strategies for static and dynamic osmo-response.</title>
        <authorList>
            <person name="Becker E.A."/>
            <person name="Seitzer P.M."/>
            <person name="Tritt A."/>
            <person name="Larsen D."/>
            <person name="Krusor M."/>
            <person name="Yao A.I."/>
            <person name="Wu D."/>
            <person name="Madern D."/>
            <person name="Eisen J.A."/>
            <person name="Darling A.E."/>
            <person name="Facciotti M.T."/>
        </authorList>
    </citation>
    <scope>NUCLEOTIDE SEQUENCE [LARGE SCALE GENOMIC DNA]</scope>
    <source>
        <strain evidence="2 3">100A6</strain>
    </source>
</reference>
<feature type="region of interest" description="Disordered" evidence="1">
    <location>
        <begin position="1"/>
        <end position="63"/>
    </location>
</feature>
<evidence type="ECO:0000256" key="1">
    <source>
        <dbReference type="SAM" id="MobiDB-lite"/>
    </source>
</evidence>
<accession>M0M086</accession>
<dbReference type="PATRIC" id="fig|1132509.6.peg.1923"/>
<dbReference type="AlphaFoldDB" id="M0M086"/>
<protein>
    <submittedName>
        <fullName evidence="2">Uncharacterized protein</fullName>
    </submittedName>
</protein>
<name>M0M086_9EURY</name>
<proteinExistence type="predicted"/>
<dbReference type="EMBL" id="AOMB01000023">
    <property type="protein sequence ID" value="EMA38848.1"/>
    <property type="molecule type" value="Genomic_DNA"/>
</dbReference>
<gene>
    <name evidence="2" type="ORF">C447_08498</name>
</gene>